<keyword evidence="1" id="KW-0472">Membrane</keyword>
<protein>
    <recommendedName>
        <fullName evidence="5">Transmembrane protein</fullName>
    </recommendedName>
</protein>
<dbReference type="RefSeq" id="XP_021879862.1">
    <property type="nucleotide sequence ID" value="XM_022019372.1"/>
</dbReference>
<feature type="transmembrane region" description="Helical" evidence="1">
    <location>
        <begin position="30"/>
        <end position="49"/>
    </location>
</feature>
<evidence type="ECO:0000313" key="4">
    <source>
        <dbReference type="Proteomes" id="UP000193648"/>
    </source>
</evidence>
<comment type="caution">
    <text evidence="3">The sequence shown here is derived from an EMBL/GenBank/DDBJ whole genome shotgun (WGS) entry which is preliminary data.</text>
</comment>
<evidence type="ECO:0000313" key="3">
    <source>
        <dbReference type="EMBL" id="ORZ11765.1"/>
    </source>
</evidence>
<keyword evidence="4" id="KW-1185">Reference proteome</keyword>
<keyword evidence="1" id="KW-1133">Transmembrane helix</keyword>
<dbReference type="Proteomes" id="UP000193648">
    <property type="component" value="Unassembled WGS sequence"/>
</dbReference>
<accession>A0A1Y2GJZ9</accession>
<dbReference type="EMBL" id="MCFF01000027">
    <property type="protein sequence ID" value="ORZ11765.1"/>
    <property type="molecule type" value="Genomic_DNA"/>
</dbReference>
<evidence type="ECO:0000313" key="2">
    <source>
        <dbReference type="EMBL" id="ORZ10929.1"/>
    </source>
</evidence>
<reference evidence="3 4" key="1">
    <citation type="submission" date="2016-07" db="EMBL/GenBank/DDBJ databases">
        <title>Pervasive Adenine N6-methylation of Active Genes in Fungi.</title>
        <authorList>
            <consortium name="DOE Joint Genome Institute"/>
            <person name="Mondo S.J."/>
            <person name="Dannebaum R.O."/>
            <person name="Kuo R.C."/>
            <person name="Labutti K."/>
            <person name="Haridas S."/>
            <person name="Kuo A."/>
            <person name="Salamov A."/>
            <person name="Ahrendt S.R."/>
            <person name="Lipzen A."/>
            <person name="Sullivan W."/>
            <person name="Andreopoulos W.B."/>
            <person name="Clum A."/>
            <person name="Lindquist E."/>
            <person name="Daum C."/>
            <person name="Ramamoorthy G.K."/>
            <person name="Gryganskyi A."/>
            <person name="Culley D."/>
            <person name="Magnuson J.K."/>
            <person name="James T.Y."/>
            <person name="O'Malley M.A."/>
            <person name="Stajich J.E."/>
            <person name="Spatafora J.W."/>
            <person name="Visel A."/>
            <person name="Grigoriev I.V."/>
        </authorList>
    </citation>
    <scope>NUCLEOTIDE SEQUENCE [LARGE SCALE GENOMIC DNA]</scope>
    <source>
        <strain evidence="3 4">NRRL 3116</strain>
    </source>
</reference>
<keyword evidence="1" id="KW-0812">Transmembrane</keyword>
<feature type="transmembrane region" description="Helical" evidence="1">
    <location>
        <begin position="55"/>
        <end position="73"/>
    </location>
</feature>
<dbReference type="InParanoid" id="A0A1Y2GJZ9"/>
<gene>
    <name evidence="3" type="ORF">BCR41DRAFT_109431</name>
    <name evidence="2" type="ORF">BCR41DRAFT_113863</name>
</gene>
<evidence type="ECO:0008006" key="5">
    <source>
        <dbReference type="Google" id="ProtNLM"/>
    </source>
</evidence>
<dbReference type="EMBL" id="MCFF01000029">
    <property type="protein sequence ID" value="ORZ10929.1"/>
    <property type="molecule type" value="Genomic_DNA"/>
</dbReference>
<dbReference type="GeneID" id="33561217"/>
<evidence type="ECO:0000256" key="1">
    <source>
        <dbReference type="SAM" id="Phobius"/>
    </source>
</evidence>
<proteinExistence type="predicted"/>
<sequence length="74" mass="8257">MTLVYPRGVKSKKGVERKKGKVIQWAMKRCFGGIVLSVSFIRASGSLFLHDVPSFFLVIPSLIVIQLVVLKLIL</sequence>
<name>A0A1Y2GJZ9_9FUNG</name>
<organism evidence="3 4">
    <name type="scientific">Lobosporangium transversale</name>
    <dbReference type="NCBI Taxonomy" id="64571"/>
    <lineage>
        <taxon>Eukaryota</taxon>
        <taxon>Fungi</taxon>
        <taxon>Fungi incertae sedis</taxon>
        <taxon>Mucoromycota</taxon>
        <taxon>Mortierellomycotina</taxon>
        <taxon>Mortierellomycetes</taxon>
        <taxon>Mortierellales</taxon>
        <taxon>Mortierellaceae</taxon>
        <taxon>Lobosporangium</taxon>
    </lineage>
</organism>
<dbReference type="AlphaFoldDB" id="A0A1Y2GJZ9"/>